<name>A0A930YI14_9ACTN</name>
<feature type="transmembrane region" description="Helical" evidence="8">
    <location>
        <begin position="368"/>
        <end position="393"/>
    </location>
</feature>
<comment type="similarity">
    <text evidence="6">Belongs to the ABC-4 integral membrane protein family.</text>
</comment>
<organism evidence="10 11">
    <name type="scientific">Nocardioides agariphilus</name>
    <dbReference type="NCBI Taxonomy" id="433664"/>
    <lineage>
        <taxon>Bacteria</taxon>
        <taxon>Bacillati</taxon>
        <taxon>Actinomycetota</taxon>
        <taxon>Actinomycetes</taxon>
        <taxon>Propionibacteriales</taxon>
        <taxon>Nocardioidaceae</taxon>
        <taxon>Nocardioides</taxon>
    </lineage>
</organism>
<dbReference type="AlphaFoldDB" id="A0A930YI14"/>
<feature type="domain" description="ABC3 transporter permease C-terminal" evidence="9">
    <location>
        <begin position="748"/>
        <end position="873"/>
    </location>
</feature>
<evidence type="ECO:0000256" key="6">
    <source>
        <dbReference type="ARBA" id="ARBA00038076"/>
    </source>
</evidence>
<feature type="transmembrane region" description="Helical" evidence="8">
    <location>
        <begin position="490"/>
        <end position="509"/>
    </location>
</feature>
<evidence type="ECO:0000256" key="8">
    <source>
        <dbReference type="SAM" id="Phobius"/>
    </source>
</evidence>
<sequence>MSRWRPALRIARRDALRHRGRSILVLVMIALPVLAVSAADVVYLTSDVNSVESLDRRLGAADALVTAQPGAGKVLQDFDPNSGSTSGAGGSDQEATSLAQVRATLGREVPATEWVETQLSVDTDRGVIDIGANELDVSSPLADGLFKLTSGRWPADDAEVTINAALAVKGFALGDDITIHDGKTLTVVGIAESTTSRNWPRAVARPGALGADTQGTHQWLIGGGAVSWSQVQALNAVGALVLSRAVIENPPPDSERPAEIRSWSSGVDESVIAVVVLIVVMALLEVVLLAGPAFAVGTRRQARTLALMAASGGTPRQARRVILAGGLVLGGTAAVLGVVLGIAVGWALLPVVQHFSDSWLGPFEVGPLHLLAVAAFGLLSAFLAAVVPAWLASRQDVVAVLAGRRGDRKPGLRSPMLGLVLVGLGVAASAAGAGQLGGGSTLIAASAIVSVLGMILLVPVVVTTLARLSRRLPLVARYAVRDAARHRTRTVPAVAAVAATVAGVVALGIGNASDAAESEATYQPQLAMGMASVTSYAEEGDDPIDWSAYADAIHRQDPGARVSEVVSYDAPSAGSFVDVELRRPDRPEREMFMQSYSGTFGNLLVGPDMLGLASPVRDGDLDAARRTIQQGGIVVFTDARVDGDRVVVGGTRYSDDGSDDDALEPLQLPAYFLQVRGYGPAMAVVADGVLDPLGLTSSTTGLLLDAHGLSKADEDRIQEELRGLDSNAYLFVERGYQADDATLILLGILFGLGAVLMLGGTLTATFLALSDAKPDLATLSAVGAAPRTRRGVAAAYALVVGAVGALLGAAVGFIPGIAVTYPLTSTTYYASGLDAAGDPLPSHFVDIPWLMIVGLVVVLPLVTSLIVGLTARSRLPLVARLD</sequence>
<dbReference type="Pfam" id="PF02687">
    <property type="entry name" value="FtsX"/>
    <property type="match status" value="2"/>
</dbReference>
<feature type="transmembrane region" description="Helical" evidence="8">
    <location>
        <begin position="743"/>
        <end position="770"/>
    </location>
</feature>
<evidence type="ECO:0000256" key="2">
    <source>
        <dbReference type="ARBA" id="ARBA00022475"/>
    </source>
</evidence>
<dbReference type="InterPro" id="IPR050250">
    <property type="entry name" value="Macrolide_Exporter_MacB"/>
</dbReference>
<comment type="caution">
    <text evidence="10">The sequence shown here is derived from an EMBL/GenBank/DDBJ whole genome shotgun (WGS) entry which is preliminary data.</text>
</comment>
<dbReference type="EMBL" id="JADKPO010000008">
    <property type="protein sequence ID" value="MBF4767727.1"/>
    <property type="molecule type" value="Genomic_DNA"/>
</dbReference>
<evidence type="ECO:0000256" key="5">
    <source>
        <dbReference type="ARBA" id="ARBA00023136"/>
    </source>
</evidence>
<reference evidence="10" key="1">
    <citation type="submission" date="2020-11" db="EMBL/GenBank/DDBJ databases">
        <title>Nocardioides cynanchi sp. nov., isolated from soil of rhizosphere of Cynanchum wilfordii.</title>
        <authorList>
            <person name="Lee J.-S."/>
            <person name="Suh M.K."/>
            <person name="Kim J.-S."/>
        </authorList>
    </citation>
    <scope>NUCLEOTIDE SEQUENCE</scope>
    <source>
        <strain evidence="10">KCTC 19276</strain>
    </source>
</reference>
<evidence type="ECO:0000256" key="1">
    <source>
        <dbReference type="ARBA" id="ARBA00004651"/>
    </source>
</evidence>
<feature type="transmembrane region" description="Helical" evidence="8">
    <location>
        <begin position="271"/>
        <end position="296"/>
    </location>
</feature>
<accession>A0A930YI14</accession>
<proteinExistence type="inferred from homology"/>
<feature type="region of interest" description="Disordered" evidence="7">
    <location>
        <begin position="75"/>
        <end position="94"/>
    </location>
</feature>
<dbReference type="Proteomes" id="UP000660668">
    <property type="component" value="Unassembled WGS sequence"/>
</dbReference>
<feature type="transmembrane region" description="Helical" evidence="8">
    <location>
        <begin position="321"/>
        <end position="348"/>
    </location>
</feature>
<evidence type="ECO:0000313" key="10">
    <source>
        <dbReference type="EMBL" id="MBF4767727.1"/>
    </source>
</evidence>
<comment type="subcellular location">
    <subcellularLocation>
        <location evidence="1">Cell membrane</location>
        <topology evidence="1">Multi-pass membrane protein</topology>
    </subcellularLocation>
</comment>
<feature type="transmembrane region" description="Helical" evidence="8">
    <location>
        <begin position="791"/>
        <end position="814"/>
    </location>
</feature>
<keyword evidence="2" id="KW-1003">Cell membrane</keyword>
<evidence type="ECO:0000256" key="7">
    <source>
        <dbReference type="SAM" id="MobiDB-lite"/>
    </source>
</evidence>
<keyword evidence="4 8" id="KW-1133">Transmembrane helix</keyword>
<evidence type="ECO:0000256" key="3">
    <source>
        <dbReference type="ARBA" id="ARBA00022692"/>
    </source>
</evidence>
<evidence type="ECO:0000259" key="9">
    <source>
        <dbReference type="Pfam" id="PF02687"/>
    </source>
</evidence>
<dbReference type="GO" id="GO:0022857">
    <property type="term" value="F:transmembrane transporter activity"/>
    <property type="evidence" value="ECO:0007669"/>
    <property type="project" value="TreeGrafter"/>
</dbReference>
<dbReference type="RefSeq" id="WP_194695865.1">
    <property type="nucleotide sequence ID" value="NZ_JADKPO010000008.1"/>
</dbReference>
<dbReference type="InterPro" id="IPR003838">
    <property type="entry name" value="ABC3_permease_C"/>
</dbReference>
<feature type="transmembrane region" description="Helical" evidence="8">
    <location>
        <begin position="847"/>
        <end position="871"/>
    </location>
</feature>
<evidence type="ECO:0000256" key="4">
    <source>
        <dbReference type="ARBA" id="ARBA00022989"/>
    </source>
</evidence>
<keyword evidence="3 8" id="KW-0812">Transmembrane</keyword>
<feature type="domain" description="ABC3 transporter permease C-terminal" evidence="9">
    <location>
        <begin position="277"/>
        <end position="396"/>
    </location>
</feature>
<dbReference type="PANTHER" id="PTHR30572">
    <property type="entry name" value="MEMBRANE COMPONENT OF TRANSPORTER-RELATED"/>
    <property type="match status" value="1"/>
</dbReference>
<evidence type="ECO:0000313" key="11">
    <source>
        <dbReference type="Proteomes" id="UP000660668"/>
    </source>
</evidence>
<dbReference type="GO" id="GO:0005886">
    <property type="term" value="C:plasma membrane"/>
    <property type="evidence" value="ECO:0007669"/>
    <property type="project" value="UniProtKB-SubCell"/>
</dbReference>
<feature type="transmembrane region" description="Helical" evidence="8">
    <location>
        <begin position="442"/>
        <end position="469"/>
    </location>
</feature>
<protein>
    <submittedName>
        <fullName evidence="10">ABC transporter permease</fullName>
    </submittedName>
</protein>
<keyword evidence="5 8" id="KW-0472">Membrane</keyword>
<dbReference type="PANTHER" id="PTHR30572:SF4">
    <property type="entry name" value="ABC TRANSPORTER PERMEASE YTRF"/>
    <property type="match status" value="1"/>
</dbReference>
<keyword evidence="11" id="KW-1185">Reference proteome</keyword>
<gene>
    <name evidence="10" type="ORF">ISU10_08100</name>
</gene>
<feature type="transmembrane region" description="Helical" evidence="8">
    <location>
        <begin position="414"/>
        <end position="436"/>
    </location>
</feature>